<dbReference type="Proteomes" id="UP001331761">
    <property type="component" value="Unassembled WGS sequence"/>
</dbReference>
<dbReference type="GO" id="GO:0005576">
    <property type="term" value="C:extracellular region"/>
    <property type="evidence" value="ECO:0007669"/>
    <property type="project" value="InterPro"/>
</dbReference>
<dbReference type="SUPFAM" id="SSF55797">
    <property type="entry name" value="PR-1-like"/>
    <property type="match status" value="2"/>
</dbReference>
<dbReference type="SMART" id="SM00198">
    <property type="entry name" value="SCP"/>
    <property type="match status" value="1"/>
</dbReference>
<evidence type="ECO:0000259" key="1">
    <source>
        <dbReference type="SMART" id="SM00198"/>
    </source>
</evidence>
<dbReference type="PRINTS" id="PR00838">
    <property type="entry name" value="V5ALLERGEN"/>
</dbReference>
<dbReference type="AlphaFoldDB" id="A0AAN8FY95"/>
<dbReference type="Pfam" id="PF00188">
    <property type="entry name" value="CAP"/>
    <property type="match status" value="2"/>
</dbReference>
<feature type="domain" description="SCP" evidence="1">
    <location>
        <begin position="198"/>
        <end position="355"/>
    </location>
</feature>
<dbReference type="InterPro" id="IPR014044">
    <property type="entry name" value="CAP_dom"/>
</dbReference>
<sequence>MVKLGGGHLPSSSAMFLMHEDTQLSYVALVGAYTCVEPSDPHLARGSSMNFFSIPDLASVLREKEVVDIALAFWEQEPYLYGIGDDVIYNSRNIQNFANMIYYQATKYGCAIQTCNGPPLTHAFVCVFDKKPVLNAPLYLVSPNVNGCVDDSDCERALPFAKCDVNTGLCLATNNTNFTEMPTTSTTTPASHGIITEEIRLKIINMHNYRRSRLAQGLVPNGNTGRNLPAGSNIFMMTYSMELERAAQAYANTCPSESSPSLTTMGENFASISSDAKPFYDCVQEAIKSFWSQIKSESINSRVMFTEKLMTRPKGPLKFTQMAWATTHEVGCGAQRCGANTVVVCRYSPRGNIVNQSIYSQGPMCSACPKGGCIEDSRQPGLCPSY</sequence>
<gene>
    <name evidence="2" type="ORF">GCK32_003764</name>
</gene>
<organism evidence="2 3">
    <name type="scientific">Trichostrongylus colubriformis</name>
    <name type="common">Black scour worm</name>
    <dbReference type="NCBI Taxonomy" id="6319"/>
    <lineage>
        <taxon>Eukaryota</taxon>
        <taxon>Metazoa</taxon>
        <taxon>Ecdysozoa</taxon>
        <taxon>Nematoda</taxon>
        <taxon>Chromadorea</taxon>
        <taxon>Rhabditida</taxon>
        <taxon>Rhabditina</taxon>
        <taxon>Rhabditomorpha</taxon>
        <taxon>Strongyloidea</taxon>
        <taxon>Trichostrongylidae</taxon>
        <taxon>Trichostrongylus</taxon>
    </lineage>
</organism>
<dbReference type="PANTHER" id="PTHR10334">
    <property type="entry name" value="CYSTEINE-RICH SECRETORY PROTEIN-RELATED"/>
    <property type="match status" value="1"/>
</dbReference>
<dbReference type="Gene3D" id="3.40.33.10">
    <property type="entry name" value="CAP"/>
    <property type="match status" value="2"/>
</dbReference>
<name>A0AAN8FY95_TRICO</name>
<dbReference type="PRINTS" id="PR00837">
    <property type="entry name" value="V5TPXLIKE"/>
</dbReference>
<evidence type="ECO:0000313" key="2">
    <source>
        <dbReference type="EMBL" id="KAK5976978.1"/>
    </source>
</evidence>
<dbReference type="InterPro" id="IPR018244">
    <property type="entry name" value="Allrgn_V5/Tpx1_CS"/>
</dbReference>
<dbReference type="CDD" id="cd05380">
    <property type="entry name" value="CAP_euk"/>
    <property type="match status" value="2"/>
</dbReference>
<dbReference type="InterPro" id="IPR035940">
    <property type="entry name" value="CAP_sf"/>
</dbReference>
<keyword evidence="3" id="KW-1185">Reference proteome</keyword>
<protein>
    <submittedName>
        <fullName evidence="2">SCP domain-containing protein</fullName>
    </submittedName>
</protein>
<comment type="caution">
    <text evidence="2">The sequence shown here is derived from an EMBL/GenBank/DDBJ whole genome shotgun (WGS) entry which is preliminary data.</text>
</comment>
<dbReference type="PROSITE" id="PS01010">
    <property type="entry name" value="CRISP_2"/>
    <property type="match status" value="1"/>
</dbReference>
<dbReference type="InterPro" id="IPR002413">
    <property type="entry name" value="V5_allergen-like"/>
</dbReference>
<dbReference type="InterPro" id="IPR001283">
    <property type="entry name" value="CRISP-related"/>
</dbReference>
<reference evidence="2 3" key="1">
    <citation type="submission" date="2019-10" db="EMBL/GenBank/DDBJ databases">
        <title>Assembly and Annotation for the nematode Trichostrongylus colubriformis.</title>
        <authorList>
            <person name="Martin J."/>
        </authorList>
    </citation>
    <scope>NUCLEOTIDE SEQUENCE [LARGE SCALE GENOMIC DNA]</scope>
    <source>
        <strain evidence="2">G859</strain>
        <tissue evidence="2">Whole worm</tissue>
    </source>
</reference>
<proteinExistence type="predicted"/>
<dbReference type="EMBL" id="WIXE01011174">
    <property type="protein sequence ID" value="KAK5976978.1"/>
    <property type="molecule type" value="Genomic_DNA"/>
</dbReference>
<accession>A0AAN8FY95</accession>
<evidence type="ECO:0000313" key="3">
    <source>
        <dbReference type="Proteomes" id="UP001331761"/>
    </source>
</evidence>